<protein>
    <recommendedName>
        <fullName evidence="2">Methyltransferase</fullName>
    </recommendedName>
</protein>
<gene>
    <name evidence="1" type="ORF">MM415B01436_0019</name>
</gene>
<dbReference type="AlphaFoldDB" id="A0A6M3IMR3"/>
<evidence type="ECO:0000313" key="1">
    <source>
        <dbReference type="EMBL" id="QJA58585.1"/>
    </source>
</evidence>
<proteinExistence type="predicted"/>
<reference evidence="1" key="1">
    <citation type="submission" date="2020-03" db="EMBL/GenBank/DDBJ databases">
        <title>The deep terrestrial virosphere.</title>
        <authorList>
            <person name="Holmfeldt K."/>
            <person name="Nilsson E."/>
            <person name="Simone D."/>
            <person name="Lopez-Fernandez M."/>
            <person name="Wu X."/>
            <person name="de Brujin I."/>
            <person name="Lundin D."/>
            <person name="Andersson A."/>
            <person name="Bertilsson S."/>
            <person name="Dopson M."/>
        </authorList>
    </citation>
    <scope>NUCLEOTIDE SEQUENCE</scope>
    <source>
        <strain evidence="1">MM415B01436</strain>
    </source>
</reference>
<dbReference type="InterPro" id="IPR029063">
    <property type="entry name" value="SAM-dependent_MTases_sf"/>
</dbReference>
<evidence type="ECO:0008006" key="2">
    <source>
        <dbReference type="Google" id="ProtNLM"/>
    </source>
</evidence>
<dbReference type="EMBL" id="MT141330">
    <property type="protein sequence ID" value="QJA58585.1"/>
    <property type="molecule type" value="Genomic_DNA"/>
</dbReference>
<dbReference type="Gene3D" id="3.40.50.150">
    <property type="entry name" value="Vaccinia Virus protein VP39"/>
    <property type="match status" value="1"/>
</dbReference>
<sequence length="158" mass="18121">MKVKLSVGKLPYSSYLNLDPLPIIEEDKRDQFNIIKDFNAINSIENASCTEILVENAIHYININHMVETIDSWITKLRHNGKIIINGTNLESIVKQYLNGQLTTLDFNVFIYGYNKDLPNYTSCVCIDEIEEVLVRAGLNIVHKQFIDTEFTITGQRP</sequence>
<name>A0A6M3IMR3_9ZZZZ</name>
<organism evidence="1">
    <name type="scientific">viral metagenome</name>
    <dbReference type="NCBI Taxonomy" id="1070528"/>
    <lineage>
        <taxon>unclassified sequences</taxon>
        <taxon>metagenomes</taxon>
        <taxon>organismal metagenomes</taxon>
    </lineage>
</organism>
<accession>A0A6M3IMR3</accession>
<dbReference type="SUPFAM" id="SSF53335">
    <property type="entry name" value="S-adenosyl-L-methionine-dependent methyltransferases"/>
    <property type="match status" value="1"/>
</dbReference>